<dbReference type="EMBL" id="LT629772">
    <property type="protein sequence ID" value="SDS97810.1"/>
    <property type="molecule type" value="Genomic_DNA"/>
</dbReference>
<dbReference type="STRING" id="630515.SAMN04489812_3704"/>
<feature type="transmembrane region" description="Helical" evidence="1">
    <location>
        <begin position="390"/>
        <end position="410"/>
    </location>
</feature>
<keyword evidence="1" id="KW-0472">Membrane</keyword>
<protein>
    <submittedName>
        <fullName evidence="2">Uncharacterized protein</fullName>
    </submittedName>
</protein>
<feature type="transmembrane region" description="Helical" evidence="1">
    <location>
        <begin position="76"/>
        <end position="95"/>
    </location>
</feature>
<feature type="transmembrane region" description="Helical" evidence="1">
    <location>
        <begin position="102"/>
        <end position="122"/>
    </location>
</feature>
<dbReference type="RefSeq" id="WP_091526935.1">
    <property type="nucleotide sequence ID" value="NZ_LT629772.1"/>
</dbReference>
<feature type="transmembrane region" description="Helical" evidence="1">
    <location>
        <begin position="128"/>
        <end position="144"/>
    </location>
</feature>
<gene>
    <name evidence="2" type="ORF">SAMN04489812_3704</name>
</gene>
<feature type="transmembrane region" description="Helical" evidence="1">
    <location>
        <begin position="272"/>
        <end position="292"/>
    </location>
</feature>
<feature type="transmembrane region" description="Helical" evidence="1">
    <location>
        <begin position="510"/>
        <end position="532"/>
    </location>
</feature>
<dbReference type="Proteomes" id="UP000199103">
    <property type="component" value="Chromosome I"/>
</dbReference>
<organism evidence="2 3">
    <name type="scientific">Microlunatus soli</name>
    <dbReference type="NCBI Taxonomy" id="630515"/>
    <lineage>
        <taxon>Bacteria</taxon>
        <taxon>Bacillati</taxon>
        <taxon>Actinomycetota</taxon>
        <taxon>Actinomycetes</taxon>
        <taxon>Propionibacteriales</taxon>
        <taxon>Propionibacteriaceae</taxon>
        <taxon>Microlunatus</taxon>
    </lineage>
</organism>
<feature type="transmembrane region" description="Helical" evidence="1">
    <location>
        <begin position="197"/>
        <end position="223"/>
    </location>
</feature>
<keyword evidence="1" id="KW-1133">Transmembrane helix</keyword>
<feature type="transmembrane region" description="Helical" evidence="1">
    <location>
        <begin position="35"/>
        <end position="56"/>
    </location>
</feature>
<keyword evidence="3" id="KW-1185">Reference proteome</keyword>
<evidence type="ECO:0000256" key="1">
    <source>
        <dbReference type="SAM" id="Phobius"/>
    </source>
</evidence>
<reference evidence="2 3" key="1">
    <citation type="submission" date="2016-10" db="EMBL/GenBank/DDBJ databases">
        <authorList>
            <person name="de Groot N.N."/>
        </authorList>
    </citation>
    <scope>NUCLEOTIDE SEQUENCE [LARGE SCALE GENOMIC DNA]</scope>
    <source>
        <strain evidence="2 3">DSM 21800</strain>
    </source>
</reference>
<keyword evidence="1" id="KW-0812">Transmembrane</keyword>
<evidence type="ECO:0000313" key="3">
    <source>
        <dbReference type="Proteomes" id="UP000199103"/>
    </source>
</evidence>
<feature type="transmembrane region" description="Helical" evidence="1">
    <location>
        <begin position="322"/>
        <end position="343"/>
    </location>
</feature>
<evidence type="ECO:0000313" key="2">
    <source>
        <dbReference type="EMBL" id="SDS97810.1"/>
    </source>
</evidence>
<dbReference type="OrthoDB" id="3734639at2"/>
<feature type="transmembrane region" description="Helical" evidence="1">
    <location>
        <begin position="416"/>
        <end position="435"/>
    </location>
</feature>
<feature type="transmembrane region" description="Helical" evidence="1">
    <location>
        <begin position="472"/>
        <end position="490"/>
    </location>
</feature>
<feature type="transmembrane region" description="Helical" evidence="1">
    <location>
        <begin position="442"/>
        <end position="460"/>
    </location>
</feature>
<proteinExistence type="predicted"/>
<feature type="transmembrane region" description="Helical" evidence="1">
    <location>
        <begin position="552"/>
        <end position="570"/>
    </location>
</feature>
<feature type="transmembrane region" description="Helical" evidence="1">
    <location>
        <begin position="363"/>
        <end position="383"/>
    </location>
</feature>
<feature type="transmembrane region" description="Helical" evidence="1">
    <location>
        <begin position="235"/>
        <end position="252"/>
    </location>
</feature>
<name>A0A1H1WMA6_9ACTN</name>
<feature type="transmembrane region" description="Helical" evidence="1">
    <location>
        <begin position="156"/>
        <end position="177"/>
    </location>
</feature>
<sequence length="580" mass="61361">MITGLIHGLRHLLRVVLIEPVQEGRLRDNGWAPGLRGIVIVAFSLSAVLVLTAGFSSLLRSRSELVFLPPQLSIPVIATPLIIAALFFATGTLYAALLHLRLAIRIPGLLITMLIIIRIATIDGGIDTLPAATGCLLMIIFAIVRGRASFAWGEFVMAQLLTAVTLCAALLQLRFSYGGYAPRLVLSTVDLLGSTLWLLAAPFAVLAGAAITELTISIAMAISDGLRRPDDSGRPARWSIAVVAVLVLARSAQAVQLASTTDRSGFTLDGLAGGLVTTAVPLVGWLVILGLVDRRRRYHAVGPLNGPDPQNGPEALQDWRRWAVLVATLLAGTALWLDLLLIPLRVLRLSSAVAVLSALPAPLTVNVASVVAAGALLLIAWTIRLRTGRLATILVLLACFRLIRAGFQALELSATYAGTMITADLVAVILAICWLARGTLTVDRLVGTAAVILITGLYEYRQAITEPITELLALSGALVGLLIGAIWRLITDNGFASGDSRSFPRSARVLLVLANATFGTAAIALVALQGGISDFDLQSLENLGDKQLGGDLMFSIAIVIIVHNVVTGRIRSVPPADSRV</sequence>
<accession>A0A1H1WMA6</accession>
<dbReference type="AlphaFoldDB" id="A0A1H1WMA6"/>